<sequence>MSNRNYYSVFNRYYKVLIRIPSTKFMLILMLIVFGLSYLFMKSTCLIFIYYFLVLTICLIIYTRVFVKSVFYRFKRILFLTLFTLVYSLLVFMFTNILISIISSIVILIIAIQSLDGNNIYRYFVCIIPLYVTSVTLYVFGIFSKEEVVFTIIGSIVLIIIDYFIYVFLSRYKFNGFKSVDLATMYMWNWLEKRNDIEDVFLNLSIGEKIYPCLLKTNSTVVIYTDIHYGPFSNTGSSELPRKLSLFFGDMNLNSIVLHGLGSHERNLSHSKYIDSLLQVFEKLYYEKGIGLKYHGMFKIMNNEWELTCIVFSDISLIIVSRPGRGIEDLPYSLQRDLQIKALDRNLGRVIIIDAHNWVLESDYNTDSLEKLLFEALDYIDYFKKNEPVDVLIRSTCIERNLPGVIDGEICLLELMGVDGRGRLILVYFRGNNIEPNLRNELINYIREKTGSINVEVLSNDEHSETGVYARTTYIPVKKHPHVFEAIDGLINDLKNKSFDNQLYYSETSLNCLLMGENVYKLVELLNKTYPAAFVSVIGYVVLSPFLILLLQFIL</sequence>
<comment type="caution">
    <text evidence="3">The sequence shown here is derived from an EMBL/GenBank/DDBJ whole genome shotgun (WGS) entry which is preliminary data.</text>
</comment>
<proteinExistence type="predicted"/>
<keyword evidence="1" id="KW-0472">Membrane</keyword>
<keyword evidence="1" id="KW-0812">Transmembrane</keyword>
<feature type="transmembrane region" description="Helical" evidence="1">
    <location>
        <begin position="123"/>
        <end position="143"/>
    </location>
</feature>
<keyword evidence="1" id="KW-1133">Transmembrane helix</keyword>
<dbReference type="EMBL" id="DTBJ01000054">
    <property type="protein sequence ID" value="HGM59176.1"/>
    <property type="molecule type" value="Genomic_DNA"/>
</dbReference>
<dbReference type="Pfam" id="PF09843">
    <property type="entry name" value="DUF2070"/>
    <property type="match status" value="1"/>
</dbReference>
<reference evidence="3" key="1">
    <citation type="journal article" date="2020" name="mSystems">
        <title>Genome- and Community-Level Interaction Insights into Carbon Utilization and Element Cycling Functions of Hydrothermarchaeota in Hydrothermal Sediment.</title>
        <authorList>
            <person name="Zhou Z."/>
            <person name="Liu Y."/>
            <person name="Xu W."/>
            <person name="Pan J."/>
            <person name="Luo Z.H."/>
            <person name="Li M."/>
        </authorList>
    </citation>
    <scope>NUCLEOTIDE SEQUENCE [LARGE SCALE GENOMIC DNA]</scope>
    <source>
        <strain evidence="3">SpSt-642</strain>
    </source>
</reference>
<feature type="transmembrane region" description="Helical" evidence="1">
    <location>
        <begin position="20"/>
        <end position="41"/>
    </location>
</feature>
<feature type="transmembrane region" description="Helical" evidence="1">
    <location>
        <begin position="149"/>
        <end position="169"/>
    </location>
</feature>
<accession>A0A7C4D9D3</accession>
<feature type="transmembrane region" description="Helical" evidence="1">
    <location>
        <begin position="48"/>
        <end position="67"/>
    </location>
</feature>
<dbReference type="AlphaFoldDB" id="A0A7C4D9D3"/>
<protein>
    <submittedName>
        <fullName evidence="3">DUF2070 family protein</fullName>
    </submittedName>
</protein>
<feature type="domain" description="DUF2070" evidence="2">
    <location>
        <begin position="10"/>
        <end position="547"/>
    </location>
</feature>
<evidence type="ECO:0000256" key="1">
    <source>
        <dbReference type="SAM" id="Phobius"/>
    </source>
</evidence>
<gene>
    <name evidence="3" type="ORF">ENU14_06315</name>
</gene>
<evidence type="ECO:0000259" key="2">
    <source>
        <dbReference type="Pfam" id="PF09843"/>
    </source>
</evidence>
<evidence type="ECO:0000313" key="3">
    <source>
        <dbReference type="EMBL" id="HGM59176.1"/>
    </source>
</evidence>
<organism evidence="3">
    <name type="scientific">Staphylothermus marinus</name>
    <dbReference type="NCBI Taxonomy" id="2280"/>
    <lineage>
        <taxon>Archaea</taxon>
        <taxon>Thermoproteota</taxon>
        <taxon>Thermoprotei</taxon>
        <taxon>Desulfurococcales</taxon>
        <taxon>Desulfurococcaceae</taxon>
        <taxon>Staphylothermus</taxon>
    </lineage>
</organism>
<feature type="transmembrane region" description="Helical" evidence="1">
    <location>
        <begin position="530"/>
        <end position="554"/>
    </location>
</feature>
<name>A0A7C4D9D3_STAMA</name>
<dbReference type="InterPro" id="IPR019204">
    <property type="entry name" value="DUF2070_membrane"/>
</dbReference>
<feature type="transmembrane region" description="Helical" evidence="1">
    <location>
        <begin position="87"/>
        <end position="111"/>
    </location>
</feature>